<dbReference type="Gene3D" id="3.40.250.10">
    <property type="entry name" value="Rhodanese-like domain"/>
    <property type="match status" value="1"/>
</dbReference>
<dbReference type="PROSITE" id="PS50206">
    <property type="entry name" value="RHODANESE_3"/>
    <property type="match status" value="1"/>
</dbReference>
<dbReference type="GO" id="GO:0004725">
    <property type="term" value="F:protein tyrosine phosphatase activity"/>
    <property type="evidence" value="ECO:0007669"/>
    <property type="project" value="TreeGrafter"/>
</dbReference>
<dbReference type="InterPro" id="IPR036873">
    <property type="entry name" value="Rhodanese-like_dom_sf"/>
</dbReference>
<organism evidence="3">
    <name type="scientific">Rhodotorula toruloides</name>
    <name type="common">Yeast</name>
    <name type="synonym">Rhodosporidium toruloides</name>
    <dbReference type="NCBI Taxonomy" id="5286"/>
    <lineage>
        <taxon>Eukaryota</taxon>
        <taxon>Fungi</taxon>
        <taxon>Dikarya</taxon>
        <taxon>Basidiomycota</taxon>
        <taxon>Pucciniomycotina</taxon>
        <taxon>Microbotryomycetes</taxon>
        <taxon>Sporidiobolales</taxon>
        <taxon>Sporidiobolaceae</taxon>
        <taxon>Rhodotorula</taxon>
    </lineage>
</organism>
<gene>
    <name evidence="3" type="ORF">RHTO0S_08e08174g</name>
</gene>
<accession>A0A061B396</accession>
<dbReference type="SMART" id="SM00450">
    <property type="entry name" value="RHOD"/>
    <property type="match status" value="1"/>
</dbReference>
<dbReference type="SUPFAM" id="SSF52821">
    <property type="entry name" value="Rhodanese/Cell cycle control phosphatase"/>
    <property type="match status" value="1"/>
</dbReference>
<dbReference type="GO" id="GO:0005634">
    <property type="term" value="C:nucleus"/>
    <property type="evidence" value="ECO:0007669"/>
    <property type="project" value="TreeGrafter"/>
</dbReference>
<dbReference type="GO" id="GO:0005737">
    <property type="term" value="C:cytoplasm"/>
    <property type="evidence" value="ECO:0007669"/>
    <property type="project" value="TreeGrafter"/>
</dbReference>
<feature type="region of interest" description="Disordered" evidence="1">
    <location>
        <begin position="144"/>
        <end position="174"/>
    </location>
</feature>
<evidence type="ECO:0000313" key="3">
    <source>
        <dbReference type="EMBL" id="CDR43936.1"/>
    </source>
</evidence>
<dbReference type="OrthoDB" id="102559at2759"/>
<dbReference type="EMBL" id="LK052943">
    <property type="protein sequence ID" value="CDR43936.1"/>
    <property type="molecule type" value="Genomic_DNA"/>
</dbReference>
<reference evidence="3" key="1">
    <citation type="journal article" date="2014" name="Genome Announc.">
        <title>Draft genome sequence of Rhodosporidium toruloides CECT1137, an oleaginous yeast of biotechnological interest.</title>
        <authorList>
            <person name="Morin N."/>
            <person name="Calcas X."/>
            <person name="Devillers H."/>
            <person name="Durrens P."/>
            <person name="Sherman D.J."/>
            <person name="Nicaud J.-M."/>
            <person name="Neuveglise C."/>
        </authorList>
    </citation>
    <scope>NUCLEOTIDE SEQUENCE</scope>
    <source>
        <strain evidence="3">CECT1137</strain>
    </source>
</reference>
<dbReference type="PANTHER" id="PTHR10828:SF38">
    <property type="entry name" value="ARSENICAL-RESISTANCE PROTEIN 2-RELATED"/>
    <property type="match status" value="1"/>
</dbReference>
<evidence type="ECO:0000259" key="2">
    <source>
        <dbReference type="PROSITE" id="PS50206"/>
    </source>
</evidence>
<sequence>MPRTHSGNERVKYISPDEVAELILAEPKRDDFLIIDVRSTDFPGGNLPGAVNITTREFRDEQSLTRLIRTHILPRPSLHLLILHCMRSQTRGPYAAQLLSRSPSLPAHIDVRVMEGGFAGWWARFKGDERRERLFEGLVQREEGKGGWEEVVQAKEGESGEAEDSRKLRGELGR</sequence>
<evidence type="ECO:0000256" key="1">
    <source>
        <dbReference type="SAM" id="MobiDB-lite"/>
    </source>
</evidence>
<proteinExistence type="predicted"/>
<dbReference type="AlphaFoldDB" id="A0A061B396"/>
<dbReference type="PANTHER" id="PTHR10828">
    <property type="entry name" value="M-PHASE INDUCER PHOSPHATASE DUAL SPECIFICITY PHOSPHATASE CDC25"/>
    <property type="match status" value="1"/>
</dbReference>
<feature type="domain" description="Rhodanese" evidence="2">
    <location>
        <begin position="28"/>
        <end position="130"/>
    </location>
</feature>
<dbReference type="InterPro" id="IPR001763">
    <property type="entry name" value="Rhodanese-like_dom"/>
</dbReference>
<protein>
    <submittedName>
        <fullName evidence="3">RHTO0S08e08174g1_1</fullName>
    </submittedName>
</protein>
<dbReference type="Pfam" id="PF00581">
    <property type="entry name" value="Rhodanese"/>
    <property type="match status" value="1"/>
</dbReference>
<name>A0A061B396_RHOTO</name>